<organism evidence="1 2">
    <name type="scientific">Blattamonas nauphoetae</name>
    <dbReference type="NCBI Taxonomy" id="2049346"/>
    <lineage>
        <taxon>Eukaryota</taxon>
        <taxon>Metamonada</taxon>
        <taxon>Preaxostyla</taxon>
        <taxon>Oxymonadida</taxon>
        <taxon>Blattamonas</taxon>
    </lineage>
</organism>
<name>A0ABQ9XZ97_9EUKA</name>
<evidence type="ECO:0000313" key="2">
    <source>
        <dbReference type="Proteomes" id="UP001281761"/>
    </source>
</evidence>
<dbReference type="Proteomes" id="UP001281761">
    <property type="component" value="Unassembled WGS sequence"/>
</dbReference>
<reference evidence="1 2" key="1">
    <citation type="journal article" date="2022" name="bioRxiv">
        <title>Genomics of Preaxostyla Flagellates Illuminates Evolutionary Transitions and the Path Towards Mitochondrial Loss.</title>
        <authorList>
            <person name="Novak L.V.F."/>
            <person name="Treitli S.C."/>
            <person name="Pyrih J."/>
            <person name="Halakuc P."/>
            <person name="Pipaliya S.V."/>
            <person name="Vacek V."/>
            <person name="Brzon O."/>
            <person name="Soukal P."/>
            <person name="Eme L."/>
            <person name="Dacks J.B."/>
            <person name="Karnkowska A."/>
            <person name="Elias M."/>
            <person name="Hampl V."/>
        </authorList>
    </citation>
    <scope>NUCLEOTIDE SEQUENCE [LARGE SCALE GENOMIC DNA]</scope>
    <source>
        <strain evidence="1">NAU3</strain>
        <tissue evidence="1">Gut</tissue>
    </source>
</reference>
<gene>
    <name evidence="1" type="ORF">BLNAU_8241</name>
</gene>
<comment type="caution">
    <text evidence="1">The sequence shown here is derived from an EMBL/GenBank/DDBJ whole genome shotgun (WGS) entry which is preliminary data.</text>
</comment>
<proteinExistence type="predicted"/>
<keyword evidence="2" id="KW-1185">Reference proteome</keyword>
<sequence length="344" mass="37934">MANVAVESPLFVSSDPLLCNHILQQHQLVSFESASSSSTTLSINSLATKLIAGEIFSSPEIDIFLDTITTVSRSQIKHLVETLILTPHGVSGPIRTILHRILSENDPRINFIAASALEHLSKSTTQNAFLTLETDIIRLIFSSVQPFPELTTNCEFHTTLLSSLAALVKISNSTHLDHLPIKSDDKRKWVRDAVFDKVLDPAQPYLSWLSHKMNQNADHRIAVRLSAFVSHILHSSGFHEPTLNMFRSGHLGFSLGSLICETDPVDSIPPQLCALLSALMCWRDADPKVFQRGREAYSSLVEEGADDQITLLNSNRTGRCVGSLTVIVNALGGNLERVTYNNVF</sequence>
<dbReference type="EMBL" id="JARBJD010000052">
    <property type="protein sequence ID" value="KAK2956788.1"/>
    <property type="molecule type" value="Genomic_DNA"/>
</dbReference>
<protein>
    <submittedName>
        <fullName evidence="1">Uncharacterized protein</fullName>
    </submittedName>
</protein>
<accession>A0ABQ9XZ97</accession>
<evidence type="ECO:0000313" key="1">
    <source>
        <dbReference type="EMBL" id="KAK2956788.1"/>
    </source>
</evidence>